<dbReference type="RefSeq" id="WP_055660158.1">
    <property type="nucleotide sequence ID" value="NZ_CXST01000003.1"/>
</dbReference>
<gene>
    <name evidence="3" type="ORF">LAL4801_04824</name>
</gene>
<dbReference type="InterPro" id="IPR016032">
    <property type="entry name" value="Sig_transdc_resp-reg_C-effctor"/>
</dbReference>
<feature type="domain" description="HTH luxR-type" evidence="2">
    <location>
        <begin position="101"/>
        <end position="158"/>
    </location>
</feature>
<evidence type="ECO:0000313" key="3">
    <source>
        <dbReference type="EMBL" id="CTQ46365.1"/>
    </source>
</evidence>
<sequence length="177" mass="19230">MTFTGINLRQGRRETTALAAFMLLQSVAAIFFVGDAFTDLVTDVSSPHSIFEFFVAFVLIVGIFLAGWQLRLTLERLRNQERALGAARGDLARIIDTQFAEWGLTPAESDVGLLALKGLDLSEIAQLRGAAQGTVRAQLTRIYAKAGVSGRHQFAAWFVEDLLQDGIADKATVSAEA</sequence>
<accession>A0A0M6Y8F6</accession>
<dbReference type="InterPro" id="IPR000792">
    <property type="entry name" value="Tscrpt_reg_LuxR_C"/>
</dbReference>
<organism evidence="3 4">
    <name type="scientific">Roseibium aggregatum</name>
    <dbReference type="NCBI Taxonomy" id="187304"/>
    <lineage>
        <taxon>Bacteria</taxon>
        <taxon>Pseudomonadati</taxon>
        <taxon>Pseudomonadota</taxon>
        <taxon>Alphaproteobacteria</taxon>
        <taxon>Hyphomicrobiales</taxon>
        <taxon>Stappiaceae</taxon>
        <taxon>Roseibium</taxon>
    </lineage>
</organism>
<dbReference type="OrthoDB" id="8277135at2"/>
<keyword evidence="1" id="KW-1133">Transmembrane helix</keyword>
<dbReference type="Proteomes" id="UP000048926">
    <property type="component" value="Unassembled WGS sequence"/>
</dbReference>
<dbReference type="GO" id="GO:0006355">
    <property type="term" value="P:regulation of DNA-templated transcription"/>
    <property type="evidence" value="ECO:0007669"/>
    <property type="project" value="InterPro"/>
</dbReference>
<dbReference type="EMBL" id="CXST01000003">
    <property type="protein sequence ID" value="CTQ46365.1"/>
    <property type="molecule type" value="Genomic_DNA"/>
</dbReference>
<dbReference type="SMART" id="SM00421">
    <property type="entry name" value="HTH_LUXR"/>
    <property type="match status" value="1"/>
</dbReference>
<dbReference type="AlphaFoldDB" id="A0A0M6Y8F6"/>
<feature type="transmembrane region" description="Helical" evidence="1">
    <location>
        <begin position="17"/>
        <end position="37"/>
    </location>
</feature>
<evidence type="ECO:0000313" key="4">
    <source>
        <dbReference type="Proteomes" id="UP000048926"/>
    </source>
</evidence>
<keyword evidence="1" id="KW-0812">Transmembrane</keyword>
<feature type="transmembrane region" description="Helical" evidence="1">
    <location>
        <begin position="49"/>
        <end position="68"/>
    </location>
</feature>
<dbReference type="Gene3D" id="1.10.10.10">
    <property type="entry name" value="Winged helix-like DNA-binding domain superfamily/Winged helix DNA-binding domain"/>
    <property type="match status" value="1"/>
</dbReference>
<reference evidence="4" key="1">
    <citation type="submission" date="2015-07" db="EMBL/GenBank/DDBJ databases">
        <authorList>
            <person name="Rodrigo-Torres Lidia"/>
            <person name="Arahal R.David."/>
        </authorList>
    </citation>
    <scope>NUCLEOTIDE SEQUENCE [LARGE SCALE GENOMIC DNA]</scope>
    <source>
        <strain evidence="4">CECT 4801</strain>
    </source>
</reference>
<evidence type="ECO:0000256" key="1">
    <source>
        <dbReference type="SAM" id="Phobius"/>
    </source>
</evidence>
<dbReference type="SUPFAM" id="SSF46894">
    <property type="entry name" value="C-terminal effector domain of the bipartite response regulators"/>
    <property type="match status" value="1"/>
</dbReference>
<keyword evidence="1" id="KW-0472">Membrane</keyword>
<name>A0A0M6Y8F6_9HYPH</name>
<dbReference type="GO" id="GO:0003677">
    <property type="term" value="F:DNA binding"/>
    <property type="evidence" value="ECO:0007669"/>
    <property type="project" value="InterPro"/>
</dbReference>
<evidence type="ECO:0000259" key="2">
    <source>
        <dbReference type="SMART" id="SM00421"/>
    </source>
</evidence>
<protein>
    <recommendedName>
        <fullName evidence="2">HTH luxR-type domain-containing protein</fullName>
    </recommendedName>
</protein>
<proteinExistence type="predicted"/>
<dbReference type="STRING" id="187304.B0E33_12760"/>
<keyword evidence="4" id="KW-1185">Reference proteome</keyword>
<dbReference type="InterPro" id="IPR036388">
    <property type="entry name" value="WH-like_DNA-bd_sf"/>
</dbReference>